<feature type="compositionally biased region" description="Basic and acidic residues" evidence="1">
    <location>
        <begin position="10"/>
        <end position="36"/>
    </location>
</feature>
<organism evidence="3 4">
    <name type="scientific">Venustampulla echinocandica</name>
    <dbReference type="NCBI Taxonomy" id="2656787"/>
    <lineage>
        <taxon>Eukaryota</taxon>
        <taxon>Fungi</taxon>
        <taxon>Dikarya</taxon>
        <taxon>Ascomycota</taxon>
        <taxon>Pezizomycotina</taxon>
        <taxon>Leotiomycetes</taxon>
        <taxon>Helotiales</taxon>
        <taxon>Pleuroascaceae</taxon>
        <taxon>Venustampulla</taxon>
    </lineage>
</organism>
<dbReference type="OrthoDB" id="5287717at2759"/>
<keyword evidence="2" id="KW-0812">Transmembrane</keyword>
<feature type="transmembrane region" description="Helical" evidence="2">
    <location>
        <begin position="633"/>
        <end position="655"/>
    </location>
</feature>
<feature type="transmembrane region" description="Helical" evidence="2">
    <location>
        <begin position="56"/>
        <end position="76"/>
    </location>
</feature>
<feature type="transmembrane region" description="Helical" evidence="2">
    <location>
        <begin position="162"/>
        <end position="184"/>
    </location>
</feature>
<dbReference type="AlphaFoldDB" id="A0A370TMC5"/>
<name>A0A370TMC5_9HELO</name>
<feature type="transmembrane region" description="Helical" evidence="2">
    <location>
        <begin position="96"/>
        <end position="116"/>
    </location>
</feature>
<proteinExistence type="predicted"/>
<dbReference type="Proteomes" id="UP000254866">
    <property type="component" value="Unassembled WGS sequence"/>
</dbReference>
<feature type="region of interest" description="Disordered" evidence="1">
    <location>
        <begin position="1"/>
        <end position="39"/>
    </location>
</feature>
<protein>
    <submittedName>
        <fullName evidence="3">Uncharacterized protein</fullName>
    </submittedName>
</protein>
<keyword evidence="2" id="KW-1133">Transmembrane helix</keyword>
<dbReference type="EMBL" id="NPIC01000004">
    <property type="protein sequence ID" value="RDL36680.1"/>
    <property type="molecule type" value="Genomic_DNA"/>
</dbReference>
<evidence type="ECO:0000313" key="3">
    <source>
        <dbReference type="EMBL" id="RDL36680.1"/>
    </source>
</evidence>
<dbReference type="RefSeq" id="XP_031869336.1">
    <property type="nucleotide sequence ID" value="XM_032014655.1"/>
</dbReference>
<reference evidence="3 4" key="1">
    <citation type="journal article" date="2018" name="IMA Fungus">
        <title>IMA Genome-F 9: Draft genome sequence of Annulohypoxylon stygium, Aspergillus mulundensis, Berkeleyomyces basicola (syn. Thielaviopsis basicola), Ceratocystis smalleyi, two Cercospora beticola strains, Coleophoma cylindrospora, Fusarium fracticaudum, Phialophora cf. hyalina, and Morchella septimelata.</title>
        <authorList>
            <person name="Wingfield B.D."/>
            <person name="Bills G.F."/>
            <person name="Dong Y."/>
            <person name="Huang W."/>
            <person name="Nel W.J."/>
            <person name="Swalarsk-Parry B.S."/>
            <person name="Vaghefi N."/>
            <person name="Wilken P.M."/>
            <person name="An Z."/>
            <person name="de Beer Z.W."/>
            <person name="De Vos L."/>
            <person name="Chen L."/>
            <person name="Duong T.A."/>
            <person name="Gao Y."/>
            <person name="Hammerbacher A."/>
            <person name="Kikkert J.R."/>
            <person name="Li Y."/>
            <person name="Li H."/>
            <person name="Li K."/>
            <person name="Li Q."/>
            <person name="Liu X."/>
            <person name="Ma X."/>
            <person name="Naidoo K."/>
            <person name="Pethybridge S.J."/>
            <person name="Sun J."/>
            <person name="Steenkamp E.T."/>
            <person name="van der Nest M.A."/>
            <person name="van Wyk S."/>
            <person name="Wingfield M.J."/>
            <person name="Xiong C."/>
            <person name="Yue Q."/>
            <person name="Zhang X."/>
        </authorList>
    </citation>
    <scope>NUCLEOTIDE SEQUENCE [LARGE SCALE GENOMIC DNA]</scope>
    <source>
        <strain evidence="3 4">BP 5553</strain>
    </source>
</reference>
<keyword evidence="2" id="KW-0472">Membrane</keyword>
<evidence type="ECO:0000313" key="4">
    <source>
        <dbReference type="Proteomes" id="UP000254866"/>
    </source>
</evidence>
<dbReference type="GeneID" id="43598881"/>
<evidence type="ECO:0000256" key="1">
    <source>
        <dbReference type="SAM" id="MobiDB-lite"/>
    </source>
</evidence>
<comment type="caution">
    <text evidence="3">The sequence shown here is derived from an EMBL/GenBank/DDBJ whole genome shotgun (WGS) entry which is preliminary data.</text>
</comment>
<sequence length="703" mass="77651">MASLVTTNAVKEHPLQDSESSDRKPQFATDDHEIQRNGHTGTVKPQQLQRYWARTLVLILIPCIVTVWYGVIWGRLVLGIENDDAAKYRTFSGSLIYYSWFLIGVFGLSWSQYGLAGVEVAMLQSRFWRAPNLVALLMHSNTTWSSPSGWLKAVYHREFHKLWCLLTLLSVAPFIAFPLSGLVFEIGDGHIRTSAHPFVTGRNATTYNNATGAGLVGGTATDLQGAWRIGSSPTIPGFGVVYTPPGVDRTEHSCLEQVPNTLPLTESIPDMFLAPQADVPASGKPWGLRVKYNCSIVRTASEFTVLSEKPVSIFSTVDAPRDNTRPIVTLRTPSGYSIQIFNSSNTPNNVNMWSYSEMGMSTPTTVGATYETSGYNIPVDITQSMVFEYALWQLQFRGYYDEANDTLAFNSTLGPVIEGMGSPFFMSENKTLVGNDTFFKIRGGENFTVLNPGGQPAKLNASITDLRDFFDPTKLTDYQMPKYPEPVLEVAAPIGVRCVVSSGAGMATVDGVTSTFSDFERVDPDHDFKGLRAGVFGHLTQEILSRTKFSDFYKVSHLPSEMPLGSLWRYQGYVPSEALLRSVMLAYGMDALKLMYGVTSGFEAEWVNTNLTSSREGKILTIASLIPGHGTGYLVLALFCLWSGLSIVLGIVYGFRKRPSDKLDGYSMFRRGADMSEDLNHNDEFLSGQSFYDNEKLQALPSS</sequence>
<evidence type="ECO:0000256" key="2">
    <source>
        <dbReference type="SAM" id="Phobius"/>
    </source>
</evidence>
<accession>A0A370TMC5</accession>
<gene>
    <name evidence="3" type="ORF">BP5553_06032</name>
</gene>
<keyword evidence="4" id="KW-1185">Reference proteome</keyword>